<accession>A0A1C7LND5</accession>
<name>A0A1C7LND5_GRIFR</name>
<dbReference type="OMA" id="GRIQIMQ"/>
<dbReference type="Proteomes" id="UP000092993">
    <property type="component" value="Unassembled WGS sequence"/>
</dbReference>
<evidence type="ECO:0000313" key="2">
    <source>
        <dbReference type="Proteomes" id="UP000092993"/>
    </source>
</evidence>
<organism evidence="1 2">
    <name type="scientific">Grifola frondosa</name>
    <name type="common">Maitake</name>
    <name type="synonym">Polyporus frondosus</name>
    <dbReference type="NCBI Taxonomy" id="5627"/>
    <lineage>
        <taxon>Eukaryota</taxon>
        <taxon>Fungi</taxon>
        <taxon>Dikarya</taxon>
        <taxon>Basidiomycota</taxon>
        <taxon>Agaricomycotina</taxon>
        <taxon>Agaricomycetes</taxon>
        <taxon>Polyporales</taxon>
        <taxon>Grifolaceae</taxon>
        <taxon>Grifola</taxon>
    </lineage>
</organism>
<comment type="caution">
    <text evidence="1">The sequence shown here is derived from an EMBL/GenBank/DDBJ whole genome shotgun (WGS) entry which is preliminary data.</text>
</comment>
<reference evidence="1 2" key="1">
    <citation type="submission" date="2016-03" db="EMBL/GenBank/DDBJ databases">
        <title>Whole genome sequencing of Grifola frondosa 9006-11.</title>
        <authorList>
            <person name="Min B."/>
            <person name="Park H."/>
            <person name="Kim J.-G."/>
            <person name="Cho H."/>
            <person name="Oh Y.-L."/>
            <person name="Kong W.-S."/>
            <person name="Choi I.-G."/>
        </authorList>
    </citation>
    <scope>NUCLEOTIDE SEQUENCE [LARGE SCALE GENOMIC DNA]</scope>
    <source>
        <strain evidence="1 2">9006-11</strain>
    </source>
</reference>
<sequence length="278" mass="31521">MSSEFNQLPHDFPYDLTVYDMARNIPSAKSGNDWTMNELIEFNIQVESVDAVTFFGHEDLPQPPVSHTILNNVDMPDGSLSKSDRQFFHYLRDAIRASGEESAADDFAAFILRMFNYDEPDRVIHQQKKISFIMAGQGIDATTDLCLITFTDYLLLVQKDKQYVTSDDPEPQLIAEAIAAFYQNNLTRDRTGLPRLPSTVFPGITMIGTAPIFYRIPVTEELLTVVATAAYPSDHRTVVQRFIPPVTHPQLYVQQGLVPLDNRYVVMQCFEAFKSLIN</sequence>
<proteinExistence type="predicted"/>
<evidence type="ECO:0000313" key="1">
    <source>
        <dbReference type="EMBL" id="OBZ65509.1"/>
    </source>
</evidence>
<dbReference type="EMBL" id="LUGG01000043">
    <property type="protein sequence ID" value="OBZ65509.1"/>
    <property type="molecule type" value="Genomic_DNA"/>
</dbReference>
<gene>
    <name evidence="1" type="ORF">A0H81_14462</name>
</gene>
<dbReference type="OrthoDB" id="3253976at2759"/>
<dbReference type="AlphaFoldDB" id="A0A1C7LND5"/>
<keyword evidence="2" id="KW-1185">Reference proteome</keyword>
<protein>
    <submittedName>
        <fullName evidence="1">Uncharacterized protein</fullName>
    </submittedName>
</protein>